<evidence type="ECO:0000313" key="2">
    <source>
        <dbReference type="EMBL" id="GFO00008.1"/>
    </source>
</evidence>
<accession>A0AAV3ZYN9</accession>
<gene>
    <name evidence="2" type="ORF">PoB_002651300</name>
</gene>
<keyword evidence="3" id="KW-1185">Reference proteome</keyword>
<organism evidence="2 3">
    <name type="scientific">Plakobranchus ocellatus</name>
    <dbReference type="NCBI Taxonomy" id="259542"/>
    <lineage>
        <taxon>Eukaryota</taxon>
        <taxon>Metazoa</taxon>
        <taxon>Spiralia</taxon>
        <taxon>Lophotrochozoa</taxon>
        <taxon>Mollusca</taxon>
        <taxon>Gastropoda</taxon>
        <taxon>Heterobranchia</taxon>
        <taxon>Euthyneura</taxon>
        <taxon>Panpulmonata</taxon>
        <taxon>Sacoglossa</taxon>
        <taxon>Placobranchoidea</taxon>
        <taxon>Plakobranchidae</taxon>
        <taxon>Plakobranchus</taxon>
    </lineage>
</organism>
<evidence type="ECO:0000313" key="3">
    <source>
        <dbReference type="Proteomes" id="UP000735302"/>
    </source>
</evidence>
<sequence length="244" mass="27180">MATYGAVLAERYPVKRACSSPSFQEITDMERKVPQCSIIRSRQHHMSSDRTSLKAHSQFFSRKWSKVFFDSAREKTIQAQVLKGRDDPVVVDVANRALKDGQQHDAGLWDLTLILVTIRNSTVAIEDASISAGNLSLAVHNKAISGFQALRQGKPGYGTRRVGTEQDRKNLSGQADGPKGHSKNILLSSSQVGCNYGLRRQTEEVFAVPLVINYLTCDSGTGGWEILQQHHHHQHQDKPRDLVH</sequence>
<name>A0AAV3ZYN9_9GAST</name>
<proteinExistence type="predicted"/>
<feature type="region of interest" description="Disordered" evidence="1">
    <location>
        <begin position="155"/>
        <end position="184"/>
    </location>
</feature>
<dbReference type="Proteomes" id="UP000735302">
    <property type="component" value="Unassembled WGS sequence"/>
</dbReference>
<dbReference type="AlphaFoldDB" id="A0AAV3ZYN9"/>
<protein>
    <submittedName>
        <fullName evidence="2">Uncharacterized protein</fullName>
    </submittedName>
</protein>
<reference evidence="2 3" key="1">
    <citation type="journal article" date="2021" name="Elife">
        <title>Chloroplast acquisition without the gene transfer in kleptoplastic sea slugs, Plakobranchus ocellatus.</title>
        <authorList>
            <person name="Maeda T."/>
            <person name="Takahashi S."/>
            <person name="Yoshida T."/>
            <person name="Shimamura S."/>
            <person name="Takaki Y."/>
            <person name="Nagai Y."/>
            <person name="Toyoda A."/>
            <person name="Suzuki Y."/>
            <person name="Arimoto A."/>
            <person name="Ishii H."/>
            <person name="Satoh N."/>
            <person name="Nishiyama T."/>
            <person name="Hasebe M."/>
            <person name="Maruyama T."/>
            <person name="Minagawa J."/>
            <person name="Obokata J."/>
            <person name="Shigenobu S."/>
        </authorList>
    </citation>
    <scope>NUCLEOTIDE SEQUENCE [LARGE SCALE GENOMIC DNA]</scope>
</reference>
<evidence type="ECO:0000256" key="1">
    <source>
        <dbReference type="SAM" id="MobiDB-lite"/>
    </source>
</evidence>
<comment type="caution">
    <text evidence="2">The sequence shown here is derived from an EMBL/GenBank/DDBJ whole genome shotgun (WGS) entry which is preliminary data.</text>
</comment>
<dbReference type="EMBL" id="BLXT01003024">
    <property type="protein sequence ID" value="GFO00008.1"/>
    <property type="molecule type" value="Genomic_DNA"/>
</dbReference>